<evidence type="ECO:0000256" key="3">
    <source>
        <dbReference type="ARBA" id="ARBA00022692"/>
    </source>
</evidence>
<evidence type="ECO:0000256" key="9">
    <source>
        <dbReference type="ARBA" id="ARBA00023286"/>
    </source>
</evidence>
<keyword evidence="3" id="KW-0812">Transmembrane</keyword>
<reference evidence="12 13" key="1">
    <citation type="submission" date="2024-11" db="EMBL/GenBank/DDBJ databases">
        <title>Adaptive evolution of stress response genes in parasites aligns with host niche diversity.</title>
        <authorList>
            <person name="Hahn C."/>
            <person name="Resl P."/>
        </authorList>
    </citation>
    <scope>NUCLEOTIDE SEQUENCE [LARGE SCALE GENOMIC DNA]</scope>
    <source>
        <strain evidence="12">EGGRZ-B1_66</strain>
        <tissue evidence="12">Body</tissue>
    </source>
</reference>
<keyword evidence="5" id="KW-0406">Ion transport</keyword>
<evidence type="ECO:0000256" key="10">
    <source>
        <dbReference type="ARBA" id="ARBA00023303"/>
    </source>
</evidence>
<keyword evidence="6" id="KW-0472">Membrane</keyword>
<evidence type="ECO:0000313" key="13">
    <source>
        <dbReference type="Proteomes" id="UP001626550"/>
    </source>
</evidence>
<dbReference type="AlphaFoldDB" id="A0ABD2PLK4"/>
<dbReference type="Gene3D" id="3.40.50.2300">
    <property type="match status" value="2"/>
</dbReference>
<organism evidence="12 13">
    <name type="scientific">Cichlidogyrus casuarinus</name>
    <dbReference type="NCBI Taxonomy" id="1844966"/>
    <lineage>
        <taxon>Eukaryota</taxon>
        <taxon>Metazoa</taxon>
        <taxon>Spiralia</taxon>
        <taxon>Lophotrochozoa</taxon>
        <taxon>Platyhelminthes</taxon>
        <taxon>Monogenea</taxon>
        <taxon>Monopisthocotylea</taxon>
        <taxon>Dactylogyridea</taxon>
        <taxon>Ancyrocephalidae</taxon>
        <taxon>Cichlidogyrus</taxon>
    </lineage>
</organism>
<dbReference type="SUPFAM" id="SSF53822">
    <property type="entry name" value="Periplasmic binding protein-like I"/>
    <property type="match status" value="1"/>
</dbReference>
<evidence type="ECO:0000256" key="2">
    <source>
        <dbReference type="ARBA" id="ARBA00022448"/>
    </source>
</evidence>
<keyword evidence="9" id="KW-1071">Ligand-gated ion channel</keyword>
<evidence type="ECO:0000256" key="4">
    <source>
        <dbReference type="ARBA" id="ARBA00022989"/>
    </source>
</evidence>
<evidence type="ECO:0000256" key="7">
    <source>
        <dbReference type="ARBA" id="ARBA00023170"/>
    </source>
</evidence>
<keyword evidence="4" id="KW-1133">Transmembrane helix</keyword>
<dbReference type="EMBL" id="JBJKFK010005653">
    <property type="protein sequence ID" value="KAL3308209.1"/>
    <property type="molecule type" value="Genomic_DNA"/>
</dbReference>
<evidence type="ECO:0000313" key="12">
    <source>
        <dbReference type="EMBL" id="KAL3308209.1"/>
    </source>
</evidence>
<dbReference type="Pfam" id="PF10613">
    <property type="entry name" value="Lig_chan-Glu_bd"/>
    <property type="match status" value="1"/>
</dbReference>
<dbReference type="Gene3D" id="3.40.190.10">
    <property type="entry name" value="Periplasmic binding protein-like II"/>
    <property type="match status" value="1"/>
</dbReference>
<evidence type="ECO:0000259" key="11">
    <source>
        <dbReference type="SMART" id="SM00918"/>
    </source>
</evidence>
<accession>A0ABD2PLK4</accession>
<feature type="domain" description="Ionotropic glutamate receptor L-glutamate and glycine-binding" evidence="11">
    <location>
        <begin position="335"/>
        <end position="401"/>
    </location>
</feature>
<keyword evidence="13" id="KW-1185">Reference proteome</keyword>
<dbReference type="GO" id="GO:0034220">
    <property type="term" value="P:monoatomic ion transmembrane transport"/>
    <property type="evidence" value="ECO:0007669"/>
    <property type="project" value="UniProtKB-KW"/>
</dbReference>
<feature type="non-terminal residue" evidence="12">
    <location>
        <position position="402"/>
    </location>
</feature>
<dbReference type="GO" id="GO:0016020">
    <property type="term" value="C:membrane"/>
    <property type="evidence" value="ECO:0007669"/>
    <property type="project" value="UniProtKB-SubCell"/>
</dbReference>
<comment type="caution">
    <text evidence="12">The sequence shown here is derived from an EMBL/GenBank/DDBJ whole genome shotgun (WGS) entry which is preliminary data.</text>
</comment>
<comment type="subcellular location">
    <subcellularLocation>
        <location evidence="1">Membrane</location>
        <topology evidence="1">Multi-pass membrane protein</topology>
    </subcellularLocation>
</comment>
<evidence type="ECO:0000256" key="1">
    <source>
        <dbReference type="ARBA" id="ARBA00004141"/>
    </source>
</evidence>
<dbReference type="InterPro" id="IPR019594">
    <property type="entry name" value="Glu/Gly-bd"/>
</dbReference>
<keyword evidence="2" id="KW-0813">Transport</keyword>
<gene>
    <name evidence="12" type="primary">GRIK1_5</name>
    <name evidence="12" type="ORF">Ciccas_013263</name>
</gene>
<keyword evidence="10" id="KW-0407">Ion channel</keyword>
<evidence type="ECO:0000256" key="8">
    <source>
        <dbReference type="ARBA" id="ARBA00023180"/>
    </source>
</evidence>
<name>A0ABD2PLK4_9PLAT</name>
<keyword evidence="7 12" id="KW-0675">Receptor</keyword>
<dbReference type="Proteomes" id="UP001626550">
    <property type="component" value="Unassembled WGS sequence"/>
</dbReference>
<protein>
    <submittedName>
        <fullName evidence="12">Glutamate receptor ionotropic, kainate 1</fullName>
    </submittedName>
</protein>
<evidence type="ECO:0000256" key="5">
    <source>
        <dbReference type="ARBA" id="ARBA00023065"/>
    </source>
</evidence>
<proteinExistence type="predicted"/>
<keyword evidence="8" id="KW-0325">Glycoprotein</keyword>
<evidence type="ECO:0000256" key="6">
    <source>
        <dbReference type="ARBA" id="ARBA00023136"/>
    </source>
</evidence>
<dbReference type="SMART" id="SM00918">
    <property type="entry name" value="Lig_chan-Glu_bd"/>
    <property type="match status" value="1"/>
</dbReference>
<sequence>MFISIASRYGIPYISTAFVSDTGSNDNIMSINLHPSNQAINEQIFRYVDHLNWNQMALIHVSDQAMSCYSHSDQNRFSALLKYANFLTDFEKIVKIRKWGKQASFTDSSVNFFLDPSLSGVNYVGVSPDKVYNFIVDIPKEEVKDFLISDTTTMNLKMFKVNEKSPNIHTFTLYKEAEGHAISNSLKNALSLPKSESTDFDSTLPITLYYDAVIIYGMGLVQLSRERELSGQVLNGLSQCMTRIREYTSLWPHGLSLINTVKAFSYNVNNTLSGEILFRSDGLRTSNTLHFYKLTNDVPQPNMKKDILQQENNPEAEIENKWRKTLKVITKLEKPFVTVASTDAYGNAVAYKGYCIDILDKLSSTLLFKYEIETTDEYGGCIVKTDGVGQDCTGMVGALVDG</sequence>
<dbReference type="InterPro" id="IPR028082">
    <property type="entry name" value="Peripla_BP_I"/>
</dbReference>